<dbReference type="EMBL" id="NOUW01000007">
    <property type="protein sequence ID" value="PDX90455.1"/>
    <property type="molecule type" value="Genomic_DNA"/>
</dbReference>
<sequence length="185" mass="19881">MSLAFSRRSFLKYSAVAAVAVAGASLFSGCDQTDTKNLYCDGAGSITVLQINAVLGTYDDNAKKYKDIELTKKPISFPFQITVGRTNNLPIQPSNFKAIVYDKDGKQKAKYVGGTSNELKIDASLLDTNLANSAINKGTITLNTSLAEGEKLVFTYCPDLQYAEYSMNWVLARAASASSGSTSTK</sequence>
<dbReference type="PROSITE" id="PS51257">
    <property type="entry name" value="PROKAR_LIPOPROTEIN"/>
    <property type="match status" value="1"/>
</dbReference>
<dbReference type="InterPro" id="IPR006311">
    <property type="entry name" value="TAT_signal"/>
</dbReference>
<proteinExistence type="predicted"/>
<feature type="signal peptide" evidence="1">
    <location>
        <begin position="1"/>
        <end position="17"/>
    </location>
</feature>
<organism evidence="2 3">
    <name type="scientific">Faecalibacterium prausnitzii</name>
    <dbReference type="NCBI Taxonomy" id="853"/>
    <lineage>
        <taxon>Bacteria</taxon>
        <taxon>Bacillati</taxon>
        <taxon>Bacillota</taxon>
        <taxon>Clostridia</taxon>
        <taxon>Eubacteriales</taxon>
        <taxon>Oscillospiraceae</taxon>
        <taxon>Faecalibacterium</taxon>
    </lineage>
</organism>
<reference evidence="2 3" key="1">
    <citation type="journal article" date="2017" name="Front. Microbiol.">
        <title>New Insights into the Diversity of the Genus Faecalibacterium.</title>
        <authorList>
            <person name="Benevides L."/>
            <person name="Burman S."/>
            <person name="Martin R."/>
            <person name="Robert V."/>
            <person name="Thomas M."/>
            <person name="Miquel S."/>
            <person name="Chain F."/>
            <person name="Sokol H."/>
            <person name="Bermudez-Humaran L.G."/>
            <person name="Morrison M."/>
            <person name="Langella P."/>
            <person name="Azevedo V.A."/>
            <person name="Chatel J.M."/>
            <person name="Soares S."/>
        </authorList>
    </citation>
    <scope>NUCLEOTIDE SEQUENCE [LARGE SCALE GENOMIC DNA]</scope>
    <source>
        <strain evidence="2 3">AHMP21</strain>
    </source>
</reference>
<keyword evidence="1" id="KW-0732">Signal</keyword>
<dbReference type="RefSeq" id="WP_097770082.1">
    <property type="nucleotide sequence ID" value="NZ_NOUW01000007.1"/>
</dbReference>
<accession>A0A2A7BGG3</accession>
<evidence type="ECO:0000313" key="3">
    <source>
        <dbReference type="Proteomes" id="UP000220438"/>
    </source>
</evidence>
<feature type="chain" id="PRO_5038404081" description="Twin-arginine translocation signal domain-containing protein" evidence="1">
    <location>
        <begin position="18"/>
        <end position="185"/>
    </location>
</feature>
<comment type="caution">
    <text evidence="2">The sequence shown here is derived from an EMBL/GenBank/DDBJ whole genome shotgun (WGS) entry which is preliminary data.</text>
</comment>
<dbReference type="PROSITE" id="PS51318">
    <property type="entry name" value="TAT"/>
    <property type="match status" value="1"/>
</dbReference>
<dbReference type="Proteomes" id="UP000220438">
    <property type="component" value="Unassembled WGS sequence"/>
</dbReference>
<dbReference type="AlphaFoldDB" id="A0A2A7BGG3"/>
<gene>
    <name evidence="2" type="ORF">CHR61_02185</name>
</gene>
<evidence type="ECO:0008006" key="4">
    <source>
        <dbReference type="Google" id="ProtNLM"/>
    </source>
</evidence>
<dbReference type="InterPro" id="IPR019546">
    <property type="entry name" value="TAT_signal_bac_arc"/>
</dbReference>
<evidence type="ECO:0000313" key="2">
    <source>
        <dbReference type="EMBL" id="PDX90455.1"/>
    </source>
</evidence>
<name>A0A2A7BGG3_9FIRM</name>
<protein>
    <recommendedName>
        <fullName evidence="4">Twin-arginine translocation signal domain-containing protein</fullName>
    </recommendedName>
</protein>
<dbReference type="NCBIfam" id="TIGR01409">
    <property type="entry name" value="TAT_signal_seq"/>
    <property type="match status" value="1"/>
</dbReference>
<evidence type="ECO:0000256" key="1">
    <source>
        <dbReference type="SAM" id="SignalP"/>
    </source>
</evidence>